<reference evidence="7 8" key="1">
    <citation type="journal article" date="2016" name="Nat. Commun.">
        <title>Ectomycorrhizal ecology is imprinted in the genome of the dominant symbiotic fungus Cenococcum geophilum.</title>
        <authorList>
            <consortium name="DOE Joint Genome Institute"/>
            <person name="Peter M."/>
            <person name="Kohler A."/>
            <person name="Ohm R.A."/>
            <person name="Kuo A."/>
            <person name="Krutzmann J."/>
            <person name="Morin E."/>
            <person name="Arend M."/>
            <person name="Barry K.W."/>
            <person name="Binder M."/>
            <person name="Choi C."/>
            <person name="Clum A."/>
            <person name="Copeland A."/>
            <person name="Grisel N."/>
            <person name="Haridas S."/>
            <person name="Kipfer T."/>
            <person name="LaButti K."/>
            <person name="Lindquist E."/>
            <person name="Lipzen A."/>
            <person name="Maire R."/>
            <person name="Meier B."/>
            <person name="Mihaltcheva S."/>
            <person name="Molinier V."/>
            <person name="Murat C."/>
            <person name="Poggeler S."/>
            <person name="Quandt C.A."/>
            <person name="Sperisen C."/>
            <person name="Tritt A."/>
            <person name="Tisserant E."/>
            <person name="Crous P.W."/>
            <person name="Henrissat B."/>
            <person name="Nehls U."/>
            <person name="Egli S."/>
            <person name="Spatafora J.W."/>
            <person name="Grigoriev I.V."/>
            <person name="Martin F.M."/>
        </authorList>
    </citation>
    <scope>NUCLEOTIDE SEQUENCE [LARGE SCALE GENOMIC DNA]</scope>
    <source>
        <strain evidence="7 8">CBS 459.81</strain>
    </source>
</reference>
<dbReference type="OrthoDB" id="39734at2759"/>
<evidence type="ECO:0000256" key="3">
    <source>
        <dbReference type="ARBA" id="ARBA00022787"/>
    </source>
</evidence>
<dbReference type="Proteomes" id="UP000250266">
    <property type="component" value="Unassembled WGS sequence"/>
</dbReference>
<evidence type="ECO:0000259" key="6">
    <source>
        <dbReference type="SMART" id="SM00382"/>
    </source>
</evidence>
<evidence type="ECO:0000256" key="5">
    <source>
        <dbReference type="SAM" id="MobiDB-lite"/>
    </source>
</evidence>
<dbReference type="PANTHER" id="PTHR45644">
    <property type="entry name" value="AAA ATPASE, PUTATIVE (AFU_ORTHOLOGUE AFUA_2G12920)-RELATED-RELATED"/>
    <property type="match status" value="1"/>
</dbReference>
<protein>
    <submittedName>
        <fullName evidence="7">AAA-domain-containing protein</fullName>
    </submittedName>
</protein>
<feature type="region of interest" description="Disordered" evidence="5">
    <location>
        <begin position="72"/>
        <end position="106"/>
    </location>
</feature>
<dbReference type="InterPro" id="IPR003959">
    <property type="entry name" value="ATPase_AAA_core"/>
</dbReference>
<feature type="domain" description="AAA+ ATPase" evidence="6">
    <location>
        <begin position="178"/>
        <end position="318"/>
    </location>
</feature>
<dbReference type="InterPro" id="IPR041569">
    <property type="entry name" value="AAA_lid_3"/>
</dbReference>
<keyword evidence="4" id="KW-0067">ATP-binding</keyword>
<dbReference type="SMART" id="SM00382">
    <property type="entry name" value="AAA"/>
    <property type="match status" value="1"/>
</dbReference>
<organism evidence="7 8">
    <name type="scientific">Lepidopterella palustris CBS 459.81</name>
    <dbReference type="NCBI Taxonomy" id="1314670"/>
    <lineage>
        <taxon>Eukaryota</taxon>
        <taxon>Fungi</taxon>
        <taxon>Dikarya</taxon>
        <taxon>Ascomycota</taxon>
        <taxon>Pezizomycotina</taxon>
        <taxon>Dothideomycetes</taxon>
        <taxon>Pleosporomycetidae</taxon>
        <taxon>Mytilinidiales</taxon>
        <taxon>Argynnaceae</taxon>
        <taxon>Lepidopterella</taxon>
    </lineage>
</organism>
<evidence type="ECO:0000256" key="4">
    <source>
        <dbReference type="ARBA" id="ARBA00022840"/>
    </source>
</evidence>
<name>A0A8E2JLC3_9PEZI</name>
<proteinExistence type="predicted"/>
<keyword evidence="3" id="KW-0496">Mitochondrion</keyword>
<dbReference type="GO" id="GO:0005741">
    <property type="term" value="C:mitochondrial outer membrane"/>
    <property type="evidence" value="ECO:0007669"/>
    <property type="project" value="UniProtKB-SubCell"/>
</dbReference>
<keyword evidence="3" id="KW-1000">Mitochondrion outer membrane</keyword>
<dbReference type="Gene3D" id="1.10.8.60">
    <property type="match status" value="1"/>
</dbReference>
<evidence type="ECO:0000256" key="1">
    <source>
        <dbReference type="ARBA" id="ARBA00004572"/>
    </source>
</evidence>
<keyword evidence="8" id="KW-1185">Reference proteome</keyword>
<dbReference type="Pfam" id="PF00004">
    <property type="entry name" value="AAA"/>
    <property type="match status" value="1"/>
</dbReference>
<dbReference type="Pfam" id="PF17862">
    <property type="entry name" value="AAA_lid_3"/>
    <property type="match status" value="1"/>
</dbReference>
<dbReference type="SUPFAM" id="SSF52540">
    <property type="entry name" value="P-loop containing nucleoside triphosphate hydrolases"/>
    <property type="match status" value="1"/>
</dbReference>
<dbReference type="PANTHER" id="PTHR45644:SF56">
    <property type="entry name" value="AAA ATPASE, PUTATIVE (AFU_ORTHOLOGUE AFUA_2G12920)-RELATED"/>
    <property type="match status" value="1"/>
</dbReference>
<dbReference type="GO" id="GO:0005524">
    <property type="term" value="F:ATP binding"/>
    <property type="evidence" value="ECO:0007669"/>
    <property type="project" value="UniProtKB-KW"/>
</dbReference>
<dbReference type="InterPro" id="IPR003593">
    <property type="entry name" value="AAA+_ATPase"/>
</dbReference>
<sequence>MSNEVSAAQSGSITSIMSQIEGLQELIKRRLKEIEKKSKKNLSSHMNLISDIMENLADELSGLDEDLISRGENEESNPWIGPSISWVGPGAGDDTSDSSQSGPERNNVIIEEKLKQIEDTCDEYEKNLLGNVILPSTIKTTFEDVRLPSTTIDSIRTLITLALLQPAAFTYGVLANNKILGILLYGPPGTGKTHLARAIAKECGITILDISGAEIFGKWAGDSEKNIRAIFSLSHKLDPCLIFIDEADSIFRCRGAVEWHHHREVVNQFLREWDGLTSNKSRSGFVMVATNRPYDLDDAVLRRLPRRVLVDMPMKEDREAILKHYLKGELLGPDVNITKLSAEAKNFTGSDLKNLCVAAAFASEYEQIERVNEELNGLSPQARQIFIEERPRETYRRTLHLRHFEKAKEEVTASVDVNTIKKNREFNNKFSGSERSSKGTSHVLTETRTEGTARTAKYWPEGHALAFHSEKRVDFPS</sequence>
<keyword evidence="2" id="KW-0547">Nucleotide-binding</keyword>
<dbReference type="GO" id="GO:0016887">
    <property type="term" value="F:ATP hydrolysis activity"/>
    <property type="evidence" value="ECO:0007669"/>
    <property type="project" value="InterPro"/>
</dbReference>
<evidence type="ECO:0000313" key="7">
    <source>
        <dbReference type="EMBL" id="OCK86224.1"/>
    </source>
</evidence>
<dbReference type="InterPro" id="IPR027417">
    <property type="entry name" value="P-loop_NTPase"/>
</dbReference>
<dbReference type="EMBL" id="KV744807">
    <property type="protein sequence ID" value="OCK86224.1"/>
    <property type="molecule type" value="Genomic_DNA"/>
</dbReference>
<evidence type="ECO:0000313" key="8">
    <source>
        <dbReference type="Proteomes" id="UP000250266"/>
    </source>
</evidence>
<dbReference type="Gene3D" id="3.40.50.300">
    <property type="entry name" value="P-loop containing nucleotide triphosphate hydrolases"/>
    <property type="match status" value="1"/>
</dbReference>
<keyword evidence="3" id="KW-0472">Membrane</keyword>
<accession>A0A8E2JLC3</accession>
<feature type="compositionally biased region" description="Polar residues" evidence="5">
    <location>
        <begin position="429"/>
        <end position="444"/>
    </location>
</feature>
<comment type="subcellular location">
    <subcellularLocation>
        <location evidence="1">Mitochondrion outer membrane</location>
        <topology evidence="1">Single-pass membrane protein</topology>
    </subcellularLocation>
</comment>
<dbReference type="AlphaFoldDB" id="A0A8E2JLC3"/>
<evidence type="ECO:0000256" key="2">
    <source>
        <dbReference type="ARBA" id="ARBA00022741"/>
    </source>
</evidence>
<gene>
    <name evidence="7" type="ORF">K432DRAFT_421122</name>
</gene>
<feature type="region of interest" description="Disordered" evidence="5">
    <location>
        <begin position="429"/>
        <end position="455"/>
    </location>
</feature>
<dbReference type="InterPro" id="IPR051701">
    <property type="entry name" value="Mito_OM_Translocase_MSP1"/>
</dbReference>